<feature type="compositionally biased region" description="Low complexity" evidence="1">
    <location>
        <begin position="65"/>
        <end position="76"/>
    </location>
</feature>
<reference evidence="2" key="2">
    <citation type="submission" date="2021-08" db="EMBL/GenBank/DDBJ databases">
        <authorList>
            <person name="Tani A."/>
            <person name="Ola A."/>
            <person name="Ogura Y."/>
            <person name="Katsura K."/>
            <person name="Hayashi T."/>
        </authorList>
    </citation>
    <scope>NUCLEOTIDE SEQUENCE</scope>
    <source>
        <strain evidence="2">DSM 14458</strain>
    </source>
</reference>
<sequence length="76" mass="7759">MWGAGTGDIMIDTVLLIPPGFGPTANPLLFGVSEGLARLFPLPGDQTFATSQGPHESSLDPHQDSASAPLSSPAEA</sequence>
<evidence type="ECO:0000313" key="3">
    <source>
        <dbReference type="Proteomes" id="UP001055093"/>
    </source>
</evidence>
<accession>A0ABQ4V2P7</accession>
<evidence type="ECO:0000313" key="2">
    <source>
        <dbReference type="EMBL" id="GJE77182.1"/>
    </source>
</evidence>
<organism evidence="2 3">
    <name type="scientific">Methylorubrum suomiense</name>
    <dbReference type="NCBI Taxonomy" id="144191"/>
    <lineage>
        <taxon>Bacteria</taxon>
        <taxon>Pseudomonadati</taxon>
        <taxon>Pseudomonadota</taxon>
        <taxon>Alphaproteobacteria</taxon>
        <taxon>Hyphomicrobiales</taxon>
        <taxon>Methylobacteriaceae</taxon>
        <taxon>Methylorubrum</taxon>
    </lineage>
</organism>
<gene>
    <name evidence="2" type="ORF">BGCPKDLD_3785</name>
</gene>
<proteinExistence type="predicted"/>
<reference evidence="2" key="1">
    <citation type="journal article" date="2021" name="Front. Microbiol.">
        <title>Comprehensive Comparative Genomics and Phenotyping of Methylobacterium Species.</title>
        <authorList>
            <person name="Alessa O."/>
            <person name="Ogura Y."/>
            <person name="Fujitani Y."/>
            <person name="Takami H."/>
            <person name="Hayashi T."/>
            <person name="Sahin N."/>
            <person name="Tani A."/>
        </authorList>
    </citation>
    <scope>NUCLEOTIDE SEQUENCE</scope>
    <source>
        <strain evidence="2">DSM 14458</strain>
    </source>
</reference>
<name>A0ABQ4V2P7_9HYPH</name>
<comment type="caution">
    <text evidence="2">The sequence shown here is derived from an EMBL/GenBank/DDBJ whole genome shotgun (WGS) entry which is preliminary data.</text>
</comment>
<protein>
    <submittedName>
        <fullName evidence="2">Uncharacterized protein</fullName>
    </submittedName>
</protein>
<dbReference type="Proteomes" id="UP001055093">
    <property type="component" value="Unassembled WGS sequence"/>
</dbReference>
<keyword evidence="3" id="KW-1185">Reference proteome</keyword>
<evidence type="ECO:0000256" key="1">
    <source>
        <dbReference type="SAM" id="MobiDB-lite"/>
    </source>
</evidence>
<feature type="region of interest" description="Disordered" evidence="1">
    <location>
        <begin position="43"/>
        <end position="76"/>
    </location>
</feature>
<dbReference type="EMBL" id="BPRE01000013">
    <property type="protein sequence ID" value="GJE77182.1"/>
    <property type="molecule type" value="Genomic_DNA"/>
</dbReference>